<accession>A0A836GAD2</accession>
<dbReference type="Proteomes" id="UP000674179">
    <property type="component" value="Chromosome 33"/>
</dbReference>
<evidence type="ECO:0000313" key="1">
    <source>
        <dbReference type="EMBL" id="KAG5469634.1"/>
    </source>
</evidence>
<dbReference type="AlphaFoldDB" id="A0A836GAD2"/>
<name>A0A836GAD2_LEIEN</name>
<dbReference type="OrthoDB" id="272647at2759"/>
<dbReference type="EMBL" id="JAFHKP010000033">
    <property type="protein sequence ID" value="KAG5469634.1"/>
    <property type="molecule type" value="Genomic_DNA"/>
</dbReference>
<dbReference type="RefSeq" id="XP_067689642.1">
    <property type="nucleotide sequence ID" value="XM_067833539.1"/>
</dbReference>
<protein>
    <submittedName>
        <fullName evidence="1">Uncharacterized protein</fullName>
    </submittedName>
</protein>
<dbReference type="KEGG" id="lenr:94169049"/>
<proteinExistence type="predicted"/>
<comment type="caution">
    <text evidence="1">The sequence shown here is derived from an EMBL/GenBank/DDBJ whole genome shotgun (WGS) entry which is preliminary data.</text>
</comment>
<keyword evidence="2" id="KW-1185">Reference proteome</keyword>
<reference evidence="1 2" key="1">
    <citation type="submission" date="2021-02" db="EMBL/GenBank/DDBJ databases">
        <title>Leishmania (Mundinia) enrietti genome sequencing and assembly.</title>
        <authorList>
            <person name="Almutairi H."/>
            <person name="Gatherer D."/>
        </authorList>
    </citation>
    <scope>NUCLEOTIDE SEQUENCE [LARGE SCALE GENOMIC DNA]</scope>
    <source>
        <strain evidence="1">CUR178</strain>
    </source>
</reference>
<dbReference type="GeneID" id="94169049"/>
<gene>
    <name evidence="1" type="ORF">CUR178_01771</name>
</gene>
<evidence type="ECO:0000313" key="2">
    <source>
        <dbReference type="Proteomes" id="UP000674179"/>
    </source>
</evidence>
<sequence>MEEPTLDARRDAGGISGSPATEDYSLIEKVAAAVGIAFMGGYIGYSLVYNQQAGVPQALWSREDENREPASTVFRPRLALVNMSDGLRLCAESGLRAWLDVEEEVELQFPTVTFIEEEEAAAIAGLAAEARRAALFAWAELKERSEMSESLALEPLCCVVYRTITEVDGEALDGWDLQNVELARWHGKRFVTRHCVGVSVDGKHAMVLTHDIEGIVDVEPLSACDDVRINDCGALARRYGAPCASSFRRWRLTAETHPSFATGQPPAKLLPGLGARPQDGERCQLWQSPLHLFAALGAVLRYSRTDAVVYPDYITTPALVPQNGSAARASWWCRMQRLARRCASPFLRRYTARQSELAERQRQLSSTFVVDISLADKSASVTSDMLRVVEECVVEWMRDMSGTPRTKASVQNANRVCARGTAVGAQELKVSPVIRVDLTDIVCNVLAAEWLLIRLVSLFAALGLSPARAQLVAVPEPQASDSLLYPTPNGPQRQHLWLSRLTPHPVSKSADTYTRTLCKTPTACITEQGRFPPCATTGRRESGYVISEHDFSYSCADTSTAFL</sequence>
<organism evidence="1 2">
    <name type="scientific">Leishmania enriettii</name>
    <dbReference type="NCBI Taxonomy" id="5663"/>
    <lineage>
        <taxon>Eukaryota</taxon>
        <taxon>Discoba</taxon>
        <taxon>Euglenozoa</taxon>
        <taxon>Kinetoplastea</taxon>
        <taxon>Metakinetoplastina</taxon>
        <taxon>Trypanosomatida</taxon>
        <taxon>Trypanosomatidae</taxon>
        <taxon>Leishmaniinae</taxon>
        <taxon>Leishmania</taxon>
    </lineage>
</organism>